<feature type="domain" description="Amidohydrolase-related" evidence="2">
    <location>
        <begin position="73"/>
        <end position="415"/>
    </location>
</feature>
<dbReference type="GO" id="GO:0016810">
    <property type="term" value="F:hydrolase activity, acting on carbon-nitrogen (but not peptide) bonds"/>
    <property type="evidence" value="ECO:0007669"/>
    <property type="project" value="InterPro"/>
</dbReference>
<dbReference type="InterPro" id="IPR051781">
    <property type="entry name" value="Metallo-dep_Hydrolase"/>
</dbReference>
<keyword evidence="1" id="KW-0732">Signal</keyword>
<dbReference type="InterPro" id="IPR011059">
    <property type="entry name" value="Metal-dep_hydrolase_composite"/>
</dbReference>
<evidence type="ECO:0000256" key="1">
    <source>
        <dbReference type="SAM" id="SignalP"/>
    </source>
</evidence>
<dbReference type="PANTHER" id="PTHR43135">
    <property type="entry name" value="ALPHA-D-RIBOSE 1-METHYLPHOSPHONATE 5-TRIPHOSPHATE DIPHOSPHATASE"/>
    <property type="match status" value="1"/>
</dbReference>
<name>A0A271IXQ2_9BACT</name>
<feature type="chain" id="PRO_5012605662" evidence="1">
    <location>
        <begin position="21"/>
        <end position="418"/>
    </location>
</feature>
<comment type="caution">
    <text evidence="3">The sequence shown here is derived from an EMBL/GenBank/DDBJ whole genome shotgun (WGS) entry which is preliminary data.</text>
</comment>
<dbReference type="AlphaFoldDB" id="A0A271IXQ2"/>
<dbReference type="CDD" id="cd01299">
    <property type="entry name" value="Met_dep_hydrolase_A"/>
    <property type="match status" value="1"/>
</dbReference>
<sequence length="418" mass="43679">MARPLRLGLLLVTLAASASAQSVLLRPDRVFDGEAMHEGWAVLVRADTIAAVGPAGSLPRAPEADVVDLAGTTLMPGLIEGHSHLLLHPYDETGWTEQVLNESVAERVARGVVHAEAGLMAGWTTSRDLGSEGAGYADVGLRDAIEKGVVLGPRLLVAGPAIVATGSYGPKGFRPDMEVPLGAQEADGADLVRVTREQIGGGADWVKVYADYRWGPNGEARPTFSEDEIRTIVETAASSGRDVVAHAATAEGMLRAVRAGVRTVEHGDGGTPEVWAEMAARGVWLCPTLGAVDAISRYQGWDGSEPAPSRIVVKRRQVTAALAAGVPMCVGSDVGVFDHGDQAVEAELMAAYGMPVLDVLRAATAGNAEMLRMADRIGSVRPGLLADLVAVAGDPLADVAALRDVRFVMKGGAVVRRD</sequence>
<dbReference type="SUPFAM" id="SSF51338">
    <property type="entry name" value="Composite domain of metallo-dependent hydrolases"/>
    <property type="match status" value="1"/>
</dbReference>
<gene>
    <name evidence="3" type="ORF">BSZ37_03605</name>
</gene>
<organism evidence="3 4">
    <name type="scientific">Rubrivirga marina</name>
    <dbReference type="NCBI Taxonomy" id="1196024"/>
    <lineage>
        <taxon>Bacteria</taxon>
        <taxon>Pseudomonadati</taxon>
        <taxon>Rhodothermota</taxon>
        <taxon>Rhodothermia</taxon>
        <taxon>Rhodothermales</taxon>
        <taxon>Rubricoccaceae</taxon>
        <taxon>Rubrivirga</taxon>
    </lineage>
</organism>
<dbReference type="Gene3D" id="2.30.40.10">
    <property type="entry name" value="Urease, subunit C, domain 1"/>
    <property type="match status" value="1"/>
</dbReference>
<reference evidence="3 4" key="1">
    <citation type="submission" date="2016-11" db="EMBL/GenBank/DDBJ databases">
        <title>Study of marine rhodopsin-containing bacteria.</title>
        <authorList>
            <person name="Yoshizawa S."/>
            <person name="Kumagai Y."/>
            <person name="Kogure K."/>
        </authorList>
    </citation>
    <scope>NUCLEOTIDE SEQUENCE [LARGE SCALE GENOMIC DNA]</scope>
    <source>
        <strain evidence="3 4">SAORIC-28</strain>
    </source>
</reference>
<accession>A0A271IXQ2</accession>
<dbReference type="InterPro" id="IPR032466">
    <property type="entry name" value="Metal_Hydrolase"/>
</dbReference>
<proteinExistence type="predicted"/>
<dbReference type="SUPFAM" id="SSF51556">
    <property type="entry name" value="Metallo-dependent hydrolases"/>
    <property type="match status" value="1"/>
</dbReference>
<dbReference type="PANTHER" id="PTHR43135:SF3">
    <property type="entry name" value="ALPHA-D-RIBOSE 1-METHYLPHOSPHONATE 5-TRIPHOSPHATE DIPHOSPHATASE"/>
    <property type="match status" value="1"/>
</dbReference>
<dbReference type="OrthoDB" id="9797498at2"/>
<evidence type="ECO:0000259" key="2">
    <source>
        <dbReference type="Pfam" id="PF01979"/>
    </source>
</evidence>
<dbReference type="RefSeq" id="WP_095509225.1">
    <property type="nucleotide sequence ID" value="NZ_MQWD01000001.1"/>
</dbReference>
<evidence type="ECO:0000313" key="3">
    <source>
        <dbReference type="EMBL" id="PAP75584.1"/>
    </source>
</evidence>
<evidence type="ECO:0000313" key="4">
    <source>
        <dbReference type="Proteomes" id="UP000216339"/>
    </source>
</evidence>
<keyword evidence="3" id="KW-0378">Hydrolase</keyword>
<dbReference type="InterPro" id="IPR006680">
    <property type="entry name" value="Amidohydro-rel"/>
</dbReference>
<dbReference type="Pfam" id="PF01979">
    <property type="entry name" value="Amidohydro_1"/>
    <property type="match status" value="1"/>
</dbReference>
<protein>
    <submittedName>
        <fullName evidence="3">Amidohydrolase</fullName>
    </submittedName>
</protein>
<dbReference type="Proteomes" id="UP000216339">
    <property type="component" value="Unassembled WGS sequence"/>
</dbReference>
<dbReference type="InterPro" id="IPR057744">
    <property type="entry name" value="OTAase-like"/>
</dbReference>
<keyword evidence="4" id="KW-1185">Reference proteome</keyword>
<dbReference type="Gene3D" id="3.20.20.140">
    <property type="entry name" value="Metal-dependent hydrolases"/>
    <property type="match status" value="1"/>
</dbReference>
<dbReference type="EMBL" id="MQWD01000001">
    <property type="protein sequence ID" value="PAP75584.1"/>
    <property type="molecule type" value="Genomic_DNA"/>
</dbReference>
<feature type="signal peptide" evidence="1">
    <location>
        <begin position="1"/>
        <end position="20"/>
    </location>
</feature>